<dbReference type="Proteomes" id="UP000315389">
    <property type="component" value="Unassembled WGS sequence"/>
</dbReference>
<dbReference type="GO" id="GO:0005886">
    <property type="term" value="C:plasma membrane"/>
    <property type="evidence" value="ECO:0007669"/>
    <property type="project" value="UniProtKB-SubCell"/>
</dbReference>
<feature type="transmembrane region" description="Helical" evidence="6">
    <location>
        <begin position="675"/>
        <end position="695"/>
    </location>
</feature>
<dbReference type="InterPro" id="IPR011009">
    <property type="entry name" value="Kinase-like_dom_sf"/>
</dbReference>
<comment type="subcellular location">
    <subcellularLocation>
        <location evidence="1">Cell membrane</location>
        <topology evidence="1">Multi-pass membrane protein</topology>
    </subcellularLocation>
</comment>
<feature type="transmembrane region" description="Helical" evidence="6">
    <location>
        <begin position="605"/>
        <end position="623"/>
    </location>
</feature>
<keyword evidence="4 6" id="KW-1133">Transmembrane helix</keyword>
<gene>
    <name evidence="7" type="ORF">FB461_1785</name>
</gene>
<keyword evidence="2" id="KW-1003">Cell membrane</keyword>
<dbReference type="RefSeq" id="WP_142121205.1">
    <property type="nucleotide sequence ID" value="NZ_BAAASV010000002.1"/>
</dbReference>
<dbReference type="Pfam" id="PF03706">
    <property type="entry name" value="LPG_synthase_TM"/>
    <property type="match status" value="1"/>
</dbReference>
<dbReference type="InterPro" id="IPR022791">
    <property type="entry name" value="L-PG_synthase/AglD"/>
</dbReference>
<name>A0A542ZP59_RARFA</name>
<feature type="transmembrane region" description="Helical" evidence="6">
    <location>
        <begin position="102"/>
        <end position="122"/>
    </location>
</feature>
<evidence type="ECO:0000256" key="3">
    <source>
        <dbReference type="ARBA" id="ARBA00022692"/>
    </source>
</evidence>
<feature type="transmembrane region" description="Helical" evidence="6">
    <location>
        <begin position="28"/>
        <end position="50"/>
    </location>
</feature>
<dbReference type="OrthoDB" id="5242664at2"/>
<feature type="transmembrane region" description="Helical" evidence="6">
    <location>
        <begin position="643"/>
        <end position="663"/>
    </location>
</feature>
<comment type="caution">
    <text evidence="7">The sequence shown here is derived from an EMBL/GenBank/DDBJ whole genome shotgun (WGS) entry which is preliminary data.</text>
</comment>
<evidence type="ECO:0000313" key="7">
    <source>
        <dbReference type="EMBL" id="TQL62148.1"/>
    </source>
</evidence>
<feature type="transmembrane region" description="Helical" evidence="6">
    <location>
        <begin position="566"/>
        <end position="593"/>
    </location>
</feature>
<dbReference type="PANTHER" id="PTHR39087">
    <property type="entry name" value="UPF0104 MEMBRANE PROTEIN MJ1595"/>
    <property type="match status" value="1"/>
</dbReference>
<evidence type="ECO:0000313" key="8">
    <source>
        <dbReference type="Proteomes" id="UP000315389"/>
    </source>
</evidence>
<dbReference type="SUPFAM" id="SSF56112">
    <property type="entry name" value="Protein kinase-like (PK-like)"/>
    <property type="match status" value="1"/>
</dbReference>
<evidence type="ECO:0000256" key="5">
    <source>
        <dbReference type="ARBA" id="ARBA00023136"/>
    </source>
</evidence>
<feature type="transmembrane region" description="Helical" evidence="6">
    <location>
        <begin position="172"/>
        <end position="190"/>
    </location>
</feature>
<dbReference type="AlphaFoldDB" id="A0A542ZP59"/>
<evidence type="ECO:0000256" key="2">
    <source>
        <dbReference type="ARBA" id="ARBA00022475"/>
    </source>
</evidence>
<accession>A0A542ZP59</accession>
<keyword evidence="5 6" id="KW-0472">Membrane</keyword>
<feature type="transmembrane region" description="Helical" evidence="6">
    <location>
        <begin position="70"/>
        <end position="95"/>
    </location>
</feature>
<protein>
    <submittedName>
        <fullName evidence="7">Uncharacterized protein (TIRG00374 family)</fullName>
    </submittedName>
</protein>
<dbReference type="EMBL" id="VFOS01000002">
    <property type="protein sequence ID" value="TQL62148.1"/>
    <property type="molecule type" value="Genomic_DNA"/>
</dbReference>
<organism evidence="7 8">
    <name type="scientific">Rarobacter faecitabidus</name>
    <dbReference type="NCBI Taxonomy" id="13243"/>
    <lineage>
        <taxon>Bacteria</taxon>
        <taxon>Bacillati</taxon>
        <taxon>Actinomycetota</taxon>
        <taxon>Actinomycetes</taxon>
        <taxon>Micrococcales</taxon>
        <taxon>Rarobacteraceae</taxon>
        <taxon>Rarobacter</taxon>
    </lineage>
</organism>
<feature type="transmembrane region" description="Helical" evidence="6">
    <location>
        <begin position="142"/>
        <end position="160"/>
    </location>
</feature>
<sequence length="835" mass="89074">MTVDADDARSVRILEDDTPTQLRHPRDVLGIVLCAAGIALMFVLAVYAHGTTQGIAEDVRDASTPIMRMLSIPVRLLELTVIIGGPIAVLGELLFGRAIRQAALSLMATLVGAAAGIAAIWAVTEFASTQMLIGLSVFQNGARIVAIPVYVASLCAMLTMAGPRMRRRTVRWTWNLLWVALALVLIGGQVTIPGVGLALLLGRIAGLAIRYAAGMKSQRAYGTALVDAVRRAGFEPTAIARVRDPEDESTVTPDLHLHSEPPTTTVAIARSATDPASRAIARQSRQRVYAMSTQDGPRLDVVVLDGDQQVIGLVESLWQSIRMRGLEGRSARSLRAVAERAALTSYAAESAGVRVPRLRGVASAGDSMLLIQEHASGAVPWRDLEQEDVSDRVLAELWRQIRRAHRHGLSHRQLTDDTILVRTDTEDRPTVWLTGWEAGVVAASELSCSLDLAQILALIALRVGPERAVRSAVLAGVDVASIGPLIQAPTLPASTRAQVRADKKVLSALREEVTAQLPDADIEPLQLTRFSARRIIMSALTVVALFVVMTSVGLDEIKDAFVQANPWWLAAAIAFGILPWIGSSVSLAAFSPVRIKFWRVFQTQVAASFVTLAAPAGIGPAVLNMRLLTTRKVTTSLAMATVSLVQVTQVVVTVAILLVIVLISGDRSALRALPSASVVATVVGVIIVVVILLLVPKVRKWVAAKTVPTLKQIWPRLSEVISQPQRILLGLAGNGAMTIGYVLTFDAVLQAFGQHVSLVDAAVVYLVGNTVGAAVPTPGGVGAIEFALVTGLTTTAGVPASIATSAVVLFRVVTYWGRIPFGWLAMQRLQRTGMV</sequence>
<evidence type="ECO:0000256" key="1">
    <source>
        <dbReference type="ARBA" id="ARBA00004651"/>
    </source>
</evidence>
<proteinExistence type="predicted"/>
<keyword evidence="3 6" id="KW-0812">Transmembrane</keyword>
<keyword evidence="8" id="KW-1185">Reference proteome</keyword>
<evidence type="ECO:0000256" key="4">
    <source>
        <dbReference type="ARBA" id="ARBA00022989"/>
    </source>
</evidence>
<dbReference type="PANTHER" id="PTHR39087:SF2">
    <property type="entry name" value="UPF0104 MEMBRANE PROTEIN MJ1595"/>
    <property type="match status" value="1"/>
</dbReference>
<evidence type="ECO:0000256" key="6">
    <source>
        <dbReference type="SAM" id="Phobius"/>
    </source>
</evidence>
<feature type="transmembrane region" description="Helical" evidence="6">
    <location>
        <begin position="535"/>
        <end position="554"/>
    </location>
</feature>
<reference evidence="7 8" key="1">
    <citation type="submission" date="2019-06" db="EMBL/GenBank/DDBJ databases">
        <title>Sequencing the genomes of 1000 actinobacteria strains.</title>
        <authorList>
            <person name="Klenk H.-P."/>
        </authorList>
    </citation>
    <scope>NUCLEOTIDE SEQUENCE [LARGE SCALE GENOMIC DNA]</scope>
    <source>
        <strain evidence="7 8">DSM 4813</strain>
    </source>
</reference>